<name>A0ABW5GEF6_9PSEU</name>
<proteinExistence type="predicted"/>
<evidence type="ECO:0000313" key="4">
    <source>
        <dbReference type="EMBL" id="MFD2459422.1"/>
    </source>
</evidence>
<dbReference type="Pfam" id="PF00583">
    <property type="entry name" value="Acetyltransf_1"/>
    <property type="match status" value="1"/>
</dbReference>
<dbReference type="PANTHER" id="PTHR43877:SF2">
    <property type="entry name" value="AMINOALKYLPHOSPHONATE N-ACETYLTRANSFERASE-RELATED"/>
    <property type="match status" value="1"/>
</dbReference>
<protein>
    <submittedName>
        <fullName evidence="4">GNAT family N-acetyltransferase</fullName>
    </submittedName>
</protein>
<keyword evidence="5" id="KW-1185">Reference proteome</keyword>
<feature type="domain" description="N-acetyltransferase" evidence="3">
    <location>
        <begin position="19"/>
        <end position="161"/>
    </location>
</feature>
<organism evidence="4 5">
    <name type="scientific">Amycolatopsis samaneae</name>
    <dbReference type="NCBI Taxonomy" id="664691"/>
    <lineage>
        <taxon>Bacteria</taxon>
        <taxon>Bacillati</taxon>
        <taxon>Actinomycetota</taxon>
        <taxon>Actinomycetes</taxon>
        <taxon>Pseudonocardiales</taxon>
        <taxon>Pseudonocardiaceae</taxon>
        <taxon>Amycolatopsis</taxon>
    </lineage>
</organism>
<dbReference type="PANTHER" id="PTHR43877">
    <property type="entry name" value="AMINOALKYLPHOSPHONATE N-ACETYLTRANSFERASE-RELATED-RELATED"/>
    <property type="match status" value="1"/>
</dbReference>
<keyword evidence="1" id="KW-0808">Transferase</keyword>
<comment type="caution">
    <text evidence="4">The sequence shown here is derived from an EMBL/GenBank/DDBJ whole genome shotgun (WGS) entry which is preliminary data.</text>
</comment>
<reference evidence="5" key="1">
    <citation type="journal article" date="2019" name="Int. J. Syst. Evol. Microbiol.">
        <title>The Global Catalogue of Microorganisms (GCM) 10K type strain sequencing project: providing services to taxonomists for standard genome sequencing and annotation.</title>
        <authorList>
            <consortium name="The Broad Institute Genomics Platform"/>
            <consortium name="The Broad Institute Genome Sequencing Center for Infectious Disease"/>
            <person name="Wu L."/>
            <person name="Ma J."/>
        </authorList>
    </citation>
    <scope>NUCLEOTIDE SEQUENCE [LARGE SCALE GENOMIC DNA]</scope>
    <source>
        <strain evidence="5">CGMCC 4.7643</strain>
    </source>
</reference>
<dbReference type="PROSITE" id="PS51186">
    <property type="entry name" value="GNAT"/>
    <property type="match status" value="1"/>
</dbReference>
<sequence length="172" mass="18452">MNERWTITATAIDHPDAVALVREYITDIASRYWGRPATSSEVDTALAEDPTDDLAPPTGALLLARLDDAVAGCAGVRLVAPGVAELKRVYLRPANRGQGGGVRLVGAAEEFAVGMGATLMRLDTRDDLVEARALYARCGYAEVAPFNSDKYAEHWFAKSLTPDLRPDAHLAG</sequence>
<dbReference type="Proteomes" id="UP001597419">
    <property type="component" value="Unassembled WGS sequence"/>
</dbReference>
<dbReference type="InterPro" id="IPR000182">
    <property type="entry name" value="GNAT_dom"/>
</dbReference>
<evidence type="ECO:0000256" key="1">
    <source>
        <dbReference type="ARBA" id="ARBA00022679"/>
    </source>
</evidence>
<evidence type="ECO:0000256" key="2">
    <source>
        <dbReference type="ARBA" id="ARBA00023315"/>
    </source>
</evidence>
<dbReference type="RefSeq" id="WP_345396602.1">
    <property type="nucleotide sequence ID" value="NZ_BAABHG010000008.1"/>
</dbReference>
<accession>A0ABW5GEF6</accession>
<evidence type="ECO:0000313" key="5">
    <source>
        <dbReference type="Proteomes" id="UP001597419"/>
    </source>
</evidence>
<dbReference type="SUPFAM" id="SSF55729">
    <property type="entry name" value="Acyl-CoA N-acyltransferases (Nat)"/>
    <property type="match status" value="1"/>
</dbReference>
<evidence type="ECO:0000259" key="3">
    <source>
        <dbReference type="PROSITE" id="PS51186"/>
    </source>
</evidence>
<dbReference type="InterPro" id="IPR050832">
    <property type="entry name" value="Bact_Acetyltransf"/>
</dbReference>
<dbReference type="Gene3D" id="3.40.630.30">
    <property type="match status" value="1"/>
</dbReference>
<keyword evidence="2" id="KW-0012">Acyltransferase</keyword>
<dbReference type="InterPro" id="IPR016181">
    <property type="entry name" value="Acyl_CoA_acyltransferase"/>
</dbReference>
<gene>
    <name evidence="4" type="ORF">ACFSYJ_12495</name>
</gene>
<dbReference type="EMBL" id="JBHUKU010000006">
    <property type="protein sequence ID" value="MFD2459422.1"/>
    <property type="molecule type" value="Genomic_DNA"/>
</dbReference>